<dbReference type="OrthoDB" id="416454at2759"/>
<feature type="compositionally biased region" description="Basic residues" evidence="1">
    <location>
        <begin position="155"/>
        <end position="169"/>
    </location>
</feature>
<evidence type="ECO:0000313" key="2">
    <source>
        <dbReference type="EMBL" id="CAB0041853.1"/>
    </source>
</evidence>
<name>A0A6H5IWG9_9HYME</name>
<gene>
    <name evidence="2" type="ORF">TBRA_LOCUS13502</name>
</gene>
<protein>
    <recommendedName>
        <fullName evidence="4">Reverse transcriptase domain-containing protein</fullName>
    </recommendedName>
</protein>
<sequence>MSQPNNPFASIGTLLSTICKMHSRPCKLALILPKGYNRLRRWVSNSTSTVRFSQCHAELRGSAPYLSLAGIGATSPPRLKRRPPLQPPPPRRRAPSAPRYISRHAGPLRGFARSRTSDRNVDYIEHHHHGHFIKSTAPAHLNKRQALQQGSVSSKFHRGTHWRTHRGSTHRLATLPSPVRQTRCSELRRAADELRRLYDNTVRISHIDSLPRPTCREFQGEGRAERSNRERSCASESSTSCIRWDFDVEIGRLNDDLNAVADWARDNYLSLNAAKTKVMILGSKFFTDQLGAITTKKVQIHVTELPYSSEVKSLGVWLHPNLDWGNDINRVARRIHGTLFSLRQCCRALSPPIRKDLVESLVSRILTTHA</sequence>
<dbReference type="Proteomes" id="UP000479190">
    <property type="component" value="Unassembled WGS sequence"/>
</dbReference>
<evidence type="ECO:0000256" key="1">
    <source>
        <dbReference type="SAM" id="MobiDB-lite"/>
    </source>
</evidence>
<evidence type="ECO:0008006" key="4">
    <source>
        <dbReference type="Google" id="ProtNLM"/>
    </source>
</evidence>
<feature type="region of interest" description="Disordered" evidence="1">
    <location>
        <begin position="70"/>
        <end position="102"/>
    </location>
</feature>
<organism evidence="2 3">
    <name type="scientific">Trichogramma brassicae</name>
    <dbReference type="NCBI Taxonomy" id="86971"/>
    <lineage>
        <taxon>Eukaryota</taxon>
        <taxon>Metazoa</taxon>
        <taxon>Ecdysozoa</taxon>
        <taxon>Arthropoda</taxon>
        <taxon>Hexapoda</taxon>
        <taxon>Insecta</taxon>
        <taxon>Pterygota</taxon>
        <taxon>Neoptera</taxon>
        <taxon>Endopterygota</taxon>
        <taxon>Hymenoptera</taxon>
        <taxon>Apocrita</taxon>
        <taxon>Proctotrupomorpha</taxon>
        <taxon>Chalcidoidea</taxon>
        <taxon>Trichogrammatidae</taxon>
        <taxon>Trichogramma</taxon>
    </lineage>
</organism>
<dbReference type="AlphaFoldDB" id="A0A6H5IWG9"/>
<dbReference type="PANTHER" id="PTHR33332">
    <property type="entry name" value="REVERSE TRANSCRIPTASE DOMAIN-CONTAINING PROTEIN"/>
    <property type="match status" value="1"/>
</dbReference>
<dbReference type="EMBL" id="CADCXV010001136">
    <property type="protein sequence ID" value="CAB0041853.1"/>
    <property type="molecule type" value="Genomic_DNA"/>
</dbReference>
<feature type="region of interest" description="Disordered" evidence="1">
    <location>
        <begin position="150"/>
        <end position="169"/>
    </location>
</feature>
<accession>A0A6H5IWG9</accession>
<evidence type="ECO:0000313" key="3">
    <source>
        <dbReference type="Proteomes" id="UP000479190"/>
    </source>
</evidence>
<keyword evidence="3" id="KW-1185">Reference proteome</keyword>
<reference evidence="2 3" key="1">
    <citation type="submission" date="2020-02" db="EMBL/GenBank/DDBJ databases">
        <authorList>
            <person name="Ferguson B K."/>
        </authorList>
    </citation>
    <scope>NUCLEOTIDE SEQUENCE [LARGE SCALE GENOMIC DNA]</scope>
</reference>
<proteinExistence type="predicted"/>